<keyword evidence="4 12" id="KW-0460">Magnesium</keyword>
<evidence type="ECO:0000256" key="13">
    <source>
        <dbReference type="PIRSR" id="PIRSR009407-4"/>
    </source>
</evidence>
<dbReference type="RefSeq" id="WP_308351539.1">
    <property type="nucleotide sequence ID" value="NZ_CP129971.1"/>
</dbReference>
<dbReference type="PANTHER" id="PTHR36999">
    <property type="entry name" value="ISOCITRATE DEHYDROGENASE [NADP]"/>
    <property type="match status" value="1"/>
</dbReference>
<feature type="binding site" evidence="13">
    <location>
        <position position="650"/>
    </location>
    <ligand>
        <name>NADP(+)</name>
        <dbReference type="ChEBI" id="CHEBI:58349"/>
    </ligand>
</feature>
<comment type="similarity">
    <text evidence="8 9">Belongs to the monomeric-type IDH family.</text>
</comment>
<organism evidence="14 15">
    <name type="scientific">Marivirga salinarum</name>
    <dbReference type="NCBI Taxonomy" id="3059078"/>
    <lineage>
        <taxon>Bacteria</taxon>
        <taxon>Pseudomonadati</taxon>
        <taxon>Bacteroidota</taxon>
        <taxon>Cytophagia</taxon>
        <taxon>Cytophagales</taxon>
        <taxon>Marivirgaceae</taxon>
        <taxon>Marivirga</taxon>
    </lineage>
</organism>
<protein>
    <recommendedName>
        <fullName evidence="9">Isocitrate dehydrogenase [NADP]</fullName>
        <ecNumber evidence="9">1.1.1.42</ecNumber>
    </recommendedName>
    <alternativeName>
        <fullName evidence="9">Oxalosuccinate decarboxylase</fullName>
    </alternativeName>
</protein>
<feature type="binding site" evidence="13">
    <location>
        <position position="136"/>
    </location>
    <ligand>
        <name>NADP(+)</name>
        <dbReference type="ChEBI" id="CHEBI:58349"/>
    </ligand>
</feature>
<evidence type="ECO:0000256" key="6">
    <source>
        <dbReference type="ARBA" id="ARBA00023002"/>
    </source>
</evidence>
<dbReference type="GO" id="GO:0006097">
    <property type="term" value="P:glyoxylate cycle"/>
    <property type="evidence" value="ECO:0007669"/>
    <property type="project" value="UniProtKB-KW"/>
</dbReference>
<keyword evidence="6 9" id="KW-0560">Oxidoreductase</keyword>
<keyword evidence="3 12" id="KW-0479">Metal-binding</keyword>
<keyword evidence="1 9" id="KW-0329">Glyoxylate bypass</keyword>
<dbReference type="InterPro" id="IPR004436">
    <property type="entry name" value="Isocitrate_DH_NADP_mono"/>
</dbReference>
<evidence type="ECO:0000256" key="5">
    <source>
        <dbReference type="ARBA" id="ARBA00022857"/>
    </source>
</evidence>
<evidence type="ECO:0000256" key="11">
    <source>
        <dbReference type="PIRSR" id="PIRSR009407-2"/>
    </source>
</evidence>
<evidence type="ECO:0000256" key="4">
    <source>
        <dbReference type="ARBA" id="ARBA00022842"/>
    </source>
</evidence>
<dbReference type="AlphaFoldDB" id="A0AA51NDA1"/>
<evidence type="ECO:0000256" key="7">
    <source>
        <dbReference type="ARBA" id="ARBA00023554"/>
    </source>
</evidence>
<feature type="binding site" evidence="11">
    <location>
        <begin position="133"/>
        <end position="140"/>
    </location>
    <ligand>
        <name>substrate</name>
    </ligand>
</feature>
<comment type="cofactor">
    <cofactor evidence="12">
        <name>Mg(2+)</name>
        <dbReference type="ChEBI" id="CHEBI:18420"/>
    </cofactor>
    <cofactor evidence="12">
        <name>Mn(2+)</name>
        <dbReference type="ChEBI" id="CHEBI:29035"/>
    </cofactor>
    <text evidence="12">Binds 1 Mg(2+) or Mn(2+) ion per subunit.</text>
</comment>
<evidence type="ECO:0000256" key="3">
    <source>
        <dbReference type="ARBA" id="ARBA00022723"/>
    </source>
</evidence>
<evidence type="ECO:0000256" key="12">
    <source>
        <dbReference type="PIRSR" id="PIRSR009407-3"/>
    </source>
</evidence>
<keyword evidence="5 9" id="KW-0521">NADP</keyword>
<dbReference type="Gene3D" id="3.40.718.10">
    <property type="entry name" value="Isopropylmalate Dehydrogenase"/>
    <property type="match status" value="1"/>
</dbReference>
<dbReference type="PIRSF" id="PIRSF009407">
    <property type="entry name" value="IDH_monmr"/>
    <property type="match status" value="1"/>
</dbReference>
<proteinExistence type="inferred from homology"/>
<feature type="binding site" evidence="11">
    <location>
        <position position="548"/>
    </location>
    <ligand>
        <name>D-threo-isocitrate</name>
        <dbReference type="ChEBI" id="CHEBI:15562"/>
    </ligand>
</feature>
<feature type="binding site" evidence="12">
    <location>
        <position position="351"/>
    </location>
    <ligand>
        <name>Mg(2+)</name>
        <dbReference type="ChEBI" id="CHEBI:18420"/>
    </ligand>
</feature>
<reference evidence="14 15" key="1">
    <citation type="submission" date="2023-08" db="EMBL/GenBank/DDBJ databases">
        <title>Comparative genomics and taxonomic characterization of three novel marine species of genus Marivirga.</title>
        <authorList>
            <person name="Muhammad N."/>
            <person name="Kim S.-G."/>
        </authorList>
    </citation>
    <scope>NUCLEOTIDE SEQUENCE [LARGE SCALE GENOMIC DNA]</scope>
    <source>
        <strain evidence="14 15">BDSF4-3</strain>
    </source>
</reference>
<feature type="binding site" evidence="13">
    <location>
        <begin position="585"/>
        <end position="586"/>
    </location>
    <ligand>
        <name>NADP(+)</name>
        <dbReference type="ChEBI" id="CHEBI:58349"/>
    </ligand>
</feature>
<feature type="binding site" evidence="13">
    <location>
        <begin position="601"/>
        <end position="603"/>
    </location>
    <ligand>
        <name>NADP(+)</name>
        <dbReference type="ChEBI" id="CHEBI:58349"/>
    </ligand>
</feature>
<dbReference type="PANTHER" id="PTHR36999:SF1">
    <property type="entry name" value="ISOCITRATE DEHYDROGENASE (NADP(+))"/>
    <property type="match status" value="1"/>
</dbReference>
<dbReference type="Proteomes" id="UP001230496">
    <property type="component" value="Chromosome"/>
</dbReference>
<accession>A0AA51NDA1</accession>
<evidence type="ECO:0000256" key="9">
    <source>
        <dbReference type="PIRNR" id="PIRNR009407"/>
    </source>
</evidence>
<evidence type="ECO:0000256" key="8">
    <source>
        <dbReference type="ARBA" id="ARBA00046318"/>
    </source>
</evidence>
<dbReference type="NCBIfam" id="TIGR00178">
    <property type="entry name" value="monomer_idh"/>
    <property type="match status" value="1"/>
</dbReference>
<evidence type="ECO:0000313" key="15">
    <source>
        <dbReference type="Proteomes" id="UP001230496"/>
    </source>
</evidence>
<evidence type="ECO:0000256" key="2">
    <source>
        <dbReference type="ARBA" id="ARBA00022532"/>
    </source>
</evidence>
<feature type="binding site" evidence="12">
    <location>
        <position position="549"/>
    </location>
    <ligand>
        <name>Mg(2+)</name>
        <dbReference type="ChEBI" id="CHEBI:18420"/>
    </ligand>
</feature>
<gene>
    <name evidence="14" type="ORF">QYS49_26720</name>
</gene>
<evidence type="ECO:0000256" key="10">
    <source>
        <dbReference type="PIRSR" id="PIRSR009407-1"/>
    </source>
</evidence>
<keyword evidence="2 9" id="KW-0816">Tricarboxylic acid cycle</keyword>
<dbReference type="SUPFAM" id="SSF53659">
    <property type="entry name" value="Isocitrate/Isopropylmalate dehydrogenase-like"/>
    <property type="match status" value="1"/>
</dbReference>
<sequence>MSKTAKILYTKTDEAPALATYSFLPIVKAFTDSAGVVVETRDISLAGRIISQFPERLKAEQQINDDLAELGEIAKSPEANIVKLPNISASVPQLKAAIRELQSLGYDLPDYPDEPENDGEKKVKAKYDNVKGSAVNPVLREGNSDRRAPKAVKEFAQKHPHSMGEWSKDSKTHVASMSEGDFYGSEKSLTLPSATEVKIELKTKSGNVKELKSGLKLQEGEIIDAAVMSASALRAFLKAQKEEAKKAGVLFSIHLKATMMKVSDPIIFGHAVKAFFEPVFEKHQATLDEAGVDVNNGFASLLSQIEDLPEAKRSEIEADIEACYNDGPDLAMVNSDKGITNLHVPSDVIIDASMPAMIRTSGQMWNKDNKTQDTKAIIPDRSYAGVYQETIDFCKQNGALDPATMGSVSNVGLMAQKAEEYGSHDKTFEIPEAGTVEVKDANGNVLLSHEVSEGDIWRMCQVKDAPIKDWVKLGVNRAKDTGDPAVFWLDSNRSHDSELIKKVNEYLKDHDTNGLEIKIMNPVEATRFSLERIVEGKDTISVTGNVLRDYLTDLFPILEVGTSAKMLSIVPLMNGGGLFETGAGGSAPKHVQQFMEEGHLRWDSLGEFLALAVSLDHLGKTFGNEKAKILGAALDNATSKFLDENKSPSRKVNEIDNRGSHFYLAMYWAEALAKQEEDADLKKIFSRVAETMSLKEAQINEELIAAQGKPVDMGGYYKPEESVLVKQMRPSNTLNEILDSIVS</sequence>
<feature type="site" description="Critical for catalysis" evidence="10">
    <location>
        <position position="421"/>
    </location>
</feature>
<comment type="catalytic activity">
    <reaction evidence="7 9">
        <text>D-threo-isocitrate + NADP(+) = 2-oxoglutarate + CO2 + NADPH</text>
        <dbReference type="Rhea" id="RHEA:19629"/>
        <dbReference type="ChEBI" id="CHEBI:15562"/>
        <dbReference type="ChEBI" id="CHEBI:16526"/>
        <dbReference type="ChEBI" id="CHEBI:16810"/>
        <dbReference type="ChEBI" id="CHEBI:57783"/>
        <dbReference type="ChEBI" id="CHEBI:58349"/>
        <dbReference type="EC" id="1.1.1.42"/>
    </reaction>
</comment>
<feature type="binding site" evidence="12">
    <location>
        <position position="553"/>
    </location>
    <ligand>
        <name>Mg(2+)</name>
        <dbReference type="ChEBI" id="CHEBI:18420"/>
    </ligand>
</feature>
<feature type="binding site" evidence="13">
    <location>
        <begin position="83"/>
        <end position="88"/>
    </location>
    <ligand>
        <name>NADP(+)</name>
        <dbReference type="ChEBI" id="CHEBI:58349"/>
    </ligand>
</feature>
<keyword evidence="15" id="KW-1185">Reference proteome</keyword>
<feature type="binding site" evidence="13">
    <location>
        <position position="590"/>
    </location>
    <ligand>
        <name>NADP(+)</name>
        <dbReference type="ChEBI" id="CHEBI:58349"/>
    </ligand>
</feature>
<dbReference type="EC" id="1.1.1.42" evidence="9"/>
<evidence type="ECO:0000256" key="1">
    <source>
        <dbReference type="ARBA" id="ARBA00022435"/>
    </source>
</evidence>
<evidence type="ECO:0000313" key="14">
    <source>
        <dbReference type="EMBL" id="WMN13063.1"/>
    </source>
</evidence>
<name>A0AA51NDA1_9BACT</name>
<dbReference type="GO" id="GO:0046872">
    <property type="term" value="F:metal ion binding"/>
    <property type="evidence" value="ECO:0007669"/>
    <property type="project" value="UniProtKB-KW"/>
</dbReference>
<dbReference type="EMBL" id="CP129971">
    <property type="protein sequence ID" value="WMN13063.1"/>
    <property type="molecule type" value="Genomic_DNA"/>
</dbReference>
<feature type="binding site" evidence="11">
    <location>
        <position position="146"/>
    </location>
    <ligand>
        <name>D-threo-isocitrate</name>
        <dbReference type="ChEBI" id="CHEBI:15562"/>
    </ligand>
</feature>
<feature type="site" description="Critical for catalysis" evidence="10">
    <location>
        <position position="256"/>
    </location>
</feature>
<dbReference type="GO" id="GO:0004450">
    <property type="term" value="F:isocitrate dehydrogenase (NADP+) activity"/>
    <property type="evidence" value="ECO:0007669"/>
    <property type="project" value="UniProtKB-EC"/>
</dbReference>
<dbReference type="Pfam" id="PF03971">
    <property type="entry name" value="IDH"/>
    <property type="match status" value="1"/>
</dbReference>
<dbReference type="GO" id="GO:0006099">
    <property type="term" value="P:tricarboxylic acid cycle"/>
    <property type="evidence" value="ECO:0007669"/>
    <property type="project" value="UniProtKB-KW"/>
</dbReference>
<dbReference type="KEGG" id="msaa:QYS49_26720"/>